<dbReference type="EMBL" id="ACKX01000181">
    <property type="protein sequence ID" value="EEJ50941.1"/>
    <property type="molecule type" value="Genomic_DNA"/>
</dbReference>
<dbReference type="InterPro" id="IPR015421">
    <property type="entry name" value="PyrdxlP-dep_Trfase_major"/>
</dbReference>
<dbReference type="InterPro" id="IPR000524">
    <property type="entry name" value="Tscrpt_reg_HTH_GntR"/>
</dbReference>
<evidence type="ECO:0000256" key="1">
    <source>
        <dbReference type="ARBA" id="ARBA00005384"/>
    </source>
</evidence>
<dbReference type="GO" id="GO:0003677">
    <property type="term" value="F:DNA binding"/>
    <property type="evidence" value="ECO:0007669"/>
    <property type="project" value="UniProtKB-KW"/>
</dbReference>
<dbReference type="Proteomes" id="UP000004121">
    <property type="component" value="Unassembled WGS sequence"/>
</dbReference>
<evidence type="ECO:0000313" key="8">
    <source>
        <dbReference type="Proteomes" id="UP000004121"/>
    </source>
</evidence>
<dbReference type="InterPro" id="IPR051446">
    <property type="entry name" value="HTH_trans_reg/aminotransferase"/>
</dbReference>
<comment type="similarity">
    <text evidence="1">In the C-terminal section; belongs to the class-I pyridoxal-phosphate-dependent aminotransferase family.</text>
</comment>
<dbReference type="OrthoDB" id="9808770at2"/>
<keyword evidence="5" id="KW-0804">Transcription</keyword>
<gene>
    <name evidence="7" type="ORF">HMPREF6123_1808</name>
</gene>
<feature type="domain" description="HTH gntR-type" evidence="6">
    <location>
        <begin position="1"/>
        <end position="68"/>
    </location>
</feature>
<dbReference type="CDD" id="cd07377">
    <property type="entry name" value="WHTH_GntR"/>
    <property type="match status" value="1"/>
</dbReference>
<name>C2KZ89_9FIRM</name>
<dbReference type="InterPro" id="IPR036390">
    <property type="entry name" value="WH_DNA-bd_sf"/>
</dbReference>
<evidence type="ECO:0000313" key="7">
    <source>
        <dbReference type="EMBL" id="EEJ50941.1"/>
    </source>
</evidence>
<dbReference type="STRING" id="585501.HMPREF6123_1808"/>
<dbReference type="InParanoid" id="C2KZ89"/>
<dbReference type="InterPro" id="IPR004839">
    <property type="entry name" value="Aminotransferase_I/II_large"/>
</dbReference>
<keyword evidence="8" id="KW-1185">Reference proteome</keyword>
<dbReference type="Gene3D" id="3.40.640.10">
    <property type="entry name" value="Type I PLP-dependent aspartate aminotransferase-like (Major domain)"/>
    <property type="match status" value="1"/>
</dbReference>
<organism evidence="7 8">
    <name type="scientific">Oribacterium sinus F0268</name>
    <dbReference type="NCBI Taxonomy" id="585501"/>
    <lineage>
        <taxon>Bacteria</taxon>
        <taxon>Bacillati</taxon>
        <taxon>Bacillota</taxon>
        <taxon>Clostridia</taxon>
        <taxon>Lachnospirales</taxon>
        <taxon>Lachnospiraceae</taxon>
        <taxon>Oribacterium</taxon>
    </lineage>
</organism>
<evidence type="ECO:0000256" key="2">
    <source>
        <dbReference type="ARBA" id="ARBA00022898"/>
    </source>
</evidence>
<keyword evidence="4" id="KW-0238">DNA-binding</keyword>
<dbReference type="AlphaFoldDB" id="C2KZ89"/>
<evidence type="ECO:0000259" key="6">
    <source>
        <dbReference type="PROSITE" id="PS50949"/>
    </source>
</evidence>
<accession>C2KZ89</accession>
<dbReference type="PANTHER" id="PTHR46577">
    <property type="entry name" value="HTH-TYPE TRANSCRIPTIONAL REGULATORY PROTEIN GABR"/>
    <property type="match status" value="1"/>
</dbReference>
<dbReference type="HOGENOM" id="CLU_772789_0_0_9"/>
<evidence type="ECO:0000256" key="3">
    <source>
        <dbReference type="ARBA" id="ARBA00023015"/>
    </source>
</evidence>
<sequence length="358" mass="41505">KKYMELYREMRQDIVEGRYGFSERLPSKRYLSEERGISLITVEHALALLEEEGYIEGKERSGYFVSYQEGDVFPVTDKEEKAGFIDFFKRKTAVSREQMSYPTIAKAVRRAMSKYQEEILEASEMQGKFFLRRALKEYLRRGRGIFVEEEQMILGAGAENLYALLAQILGEEKRFAVESPSYDKMQRIYESHGIQLELLPMGKNGIESAALQKAKAKVLHVTPFHSYPTGITADASKRREYLDFAHRNGAVIIEDDYDSEFSPLGKPEDCLFSMEAGENVFYMNSFSKTIGPAFRMAYLLLPKKNLKENLEKISFYSCSVPVLEQCILTELLESGEFERHINRVRRSRRIRKKSREEE</sequence>
<dbReference type="eggNOG" id="COG1167">
    <property type="taxonomic scope" value="Bacteria"/>
</dbReference>
<dbReference type="PROSITE" id="PS50949">
    <property type="entry name" value="HTH_GNTR"/>
    <property type="match status" value="1"/>
</dbReference>
<dbReference type="FunCoup" id="C2KZ89">
    <property type="interactions" value="60"/>
</dbReference>
<dbReference type="RefSeq" id="WP_007156954.1">
    <property type="nucleotide sequence ID" value="NZ_GG668534.1"/>
</dbReference>
<evidence type="ECO:0000256" key="5">
    <source>
        <dbReference type="ARBA" id="ARBA00023163"/>
    </source>
</evidence>
<dbReference type="CDD" id="cd00609">
    <property type="entry name" value="AAT_like"/>
    <property type="match status" value="1"/>
</dbReference>
<dbReference type="Gene3D" id="1.10.10.10">
    <property type="entry name" value="Winged helix-like DNA-binding domain superfamily/Winged helix DNA-binding domain"/>
    <property type="match status" value="1"/>
</dbReference>
<keyword evidence="2" id="KW-0663">Pyridoxal phosphate</keyword>
<comment type="caution">
    <text evidence="7">The sequence shown here is derived from an EMBL/GenBank/DDBJ whole genome shotgun (WGS) entry which is preliminary data.</text>
</comment>
<dbReference type="GO" id="GO:0030170">
    <property type="term" value="F:pyridoxal phosphate binding"/>
    <property type="evidence" value="ECO:0007669"/>
    <property type="project" value="InterPro"/>
</dbReference>
<dbReference type="GO" id="GO:0003700">
    <property type="term" value="F:DNA-binding transcription factor activity"/>
    <property type="evidence" value="ECO:0007669"/>
    <property type="project" value="InterPro"/>
</dbReference>
<dbReference type="InterPro" id="IPR036388">
    <property type="entry name" value="WH-like_DNA-bd_sf"/>
</dbReference>
<evidence type="ECO:0000256" key="4">
    <source>
        <dbReference type="ARBA" id="ARBA00023125"/>
    </source>
</evidence>
<reference evidence="7 8" key="1">
    <citation type="submission" date="2009-04" db="EMBL/GenBank/DDBJ databases">
        <authorList>
            <person name="Qin X."/>
            <person name="Bachman B."/>
            <person name="Battles P."/>
            <person name="Bell A."/>
            <person name="Bess C."/>
            <person name="Bickham C."/>
            <person name="Chaboub L."/>
            <person name="Chen D."/>
            <person name="Coyle M."/>
            <person name="Deiros D.R."/>
            <person name="Dinh H."/>
            <person name="Forbes L."/>
            <person name="Fowler G."/>
            <person name="Francisco L."/>
            <person name="Fu Q."/>
            <person name="Gubbala S."/>
            <person name="Hale W."/>
            <person name="Han Y."/>
            <person name="Hemphill L."/>
            <person name="Highlander S.K."/>
            <person name="Hirani K."/>
            <person name="Hogues M."/>
            <person name="Jackson L."/>
            <person name="Jakkamsetti A."/>
            <person name="Javaid M."/>
            <person name="Jiang H."/>
            <person name="Korchina V."/>
            <person name="Kovar C."/>
            <person name="Lara F."/>
            <person name="Lee S."/>
            <person name="Mata R."/>
            <person name="Mathew T."/>
            <person name="Moen C."/>
            <person name="Morales K."/>
            <person name="Munidasa M."/>
            <person name="Nazareth L."/>
            <person name="Ngo R."/>
            <person name="Nguyen L."/>
            <person name="Okwuonu G."/>
            <person name="Ongeri F."/>
            <person name="Patil S."/>
            <person name="Petrosino J."/>
            <person name="Pham C."/>
            <person name="Pham P."/>
            <person name="Pu L.-L."/>
            <person name="Puazo M."/>
            <person name="Raj R."/>
            <person name="Reid J."/>
            <person name="Rouhana J."/>
            <person name="Saada N."/>
            <person name="Shang Y."/>
            <person name="Simmons D."/>
            <person name="Thornton R."/>
            <person name="Warren J."/>
            <person name="Weissenberger G."/>
            <person name="Zhang J."/>
            <person name="Zhang L."/>
            <person name="Zhou C."/>
            <person name="Zhu D."/>
            <person name="Muzny D."/>
            <person name="Worley K."/>
            <person name="Gibbs R."/>
        </authorList>
    </citation>
    <scope>NUCLEOTIDE SEQUENCE [LARGE SCALE GENOMIC DNA]</scope>
    <source>
        <strain evidence="7 8">F0268</strain>
    </source>
</reference>
<dbReference type="PANTHER" id="PTHR46577:SF1">
    <property type="entry name" value="HTH-TYPE TRANSCRIPTIONAL REGULATORY PROTEIN GABR"/>
    <property type="match status" value="1"/>
</dbReference>
<dbReference type="Pfam" id="PF00155">
    <property type="entry name" value="Aminotran_1_2"/>
    <property type="match status" value="1"/>
</dbReference>
<feature type="non-terminal residue" evidence="7">
    <location>
        <position position="1"/>
    </location>
</feature>
<dbReference type="InterPro" id="IPR015424">
    <property type="entry name" value="PyrdxlP-dep_Trfase"/>
</dbReference>
<dbReference type="SUPFAM" id="SSF46785">
    <property type="entry name" value="Winged helix' DNA-binding domain"/>
    <property type="match status" value="1"/>
</dbReference>
<dbReference type="SMART" id="SM00345">
    <property type="entry name" value="HTH_GNTR"/>
    <property type="match status" value="1"/>
</dbReference>
<dbReference type="Pfam" id="PF00392">
    <property type="entry name" value="GntR"/>
    <property type="match status" value="1"/>
</dbReference>
<dbReference type="SUPFAM" id="SSF53383">
    <property type="entry name" value="PLP-dependent transferases"/>
    <property type="match status" value="1"/>
</dbReference>
<protein>
    <submittedName>
        <fullName evidence="7">Transcriptional regulator, GntR family</fullName>
    </submittedName>
</protein>
<proteinExistence type="inferred from homology"/>
<keyword evidence="3" id="KW-0805">Transcription regulation</keyword>